<evidence type="ECO:0000313" key="3">
    <source>
        <dbReference type="Proteomes" id="UP001277561"/>
    </source>
</evidence>
<accession>A0ABU4W271</accession>
<evidence type="ECO:0000256" key="1">
    <source>
        <dbReference type="SAM" id="SignalP"/>
    </source>
</evidence>
<organism evidence="2 3">
    <name type="scientific">Agrobacterium rosae</name>
    <dbReference type="NCBI Taxonomy" id="1972867"/>
    <lineage>
        <taxon>Bacteria</taxon>
        <taxon>Pseudomonadati</taxon>
        <taxon>Pseudomonadota</taxon>
        <taxon>Alphaproteobacteria</taxon>
        <taxon>Hyphomicrobiales</taxon>
        <taxon>Rhizobiaceae</taxon>
        <taxon>Rhizobium/Agrobacterium group</taxon>
        <taxon>Agrobacterium</taxon>
    </lineage>
</organism>
<evidence type="ECO:0000313" key="2">
    <source>
        <dbReference type="EMBL" id="MDX8331882.1"/>
    </source>
</evidence>
<dbReference type="EMBL" id="JAVRAD010000012">
    <property type="protein sequence ID" value="MDX8331882.1"/>
    <property type="molecule type" value="Genomic_DNA"/>
</dbReference>
<sequence>MKKIVPIIAMLSILLAPLTADASSELMSDLFPVRIGTYAPDGECDAAAAAMIYVEQDRLGANKASGRVNLVRRDGQDYVLDVLWIEAGSSQVDGEADMVTITVKDHQSFLFANSNTGKTLMTWCN</sequence>
<gene>
    <name evidence="2" type="ORF">RMS29_21945</name>
</gene>
<comment type="caution">
    <text evidence="2">The sequence shown here is derived from an EMBL/GenBank/DDBJ whole genome shotgun (WGS) entry which is preliminary data.</text>
</comment>
<name>A0ABU4W271_9HYPH</name>
<protein>
    <submittedName>
        <fullName evidence="2">Uncharacterized protein</fullName>
    </submittedName>
</protein>
<reference evidence="2" key="1">
    <citation type="journal article" date="2023" name="Phytobiomes J">
        <title>Deciphering the key players within the bacterial microbiota associated with aerial crown gall tumors on rhododendron: Insights into the gallobiome.</title>
        <authorList>
            <person name="Kuzmanovic N."/>
            <person name="Nesme J."/>
            <person name="Wolf J."/>
            <person name="Neumann-Schaal M."/>
            <person name="Petersen J."/>
            <person name="Fernandez-Gnecco G."/>
            <person name="Sproeer C."/>
            <person name="Bunk B."/>
            <person name="Overmann J."/>
            <person name="Sorensen S.J."/>
            <person name="Idczak E."/>
            <person name="Smalla K."/>
        </authorList>
    </citation>
    <scope>NUCLEOTIDE SEQUENCE [LARGE SCALE GENOMIC DNA]</scope>
    <source>
        <strain evidence="2">Rho-14.1</strain>
    </source>
</reference>
<keyword evidence="1" id="KW-0732">Signal</keyword>
<proteinExistence type="predicted"/>
<dbReference type="RefSeq" id="WP_320188476.1">
    <property type="nucleotide sequence ID" value="NZ_CP192768.1"/>
</dbReference>
<feature type="chain" id="PRO_5046708203" evidence="1">
    <location>
        <begin position="23"/>
        <end position="125"/>
    </location>
</feature>
<keyword evidence="3" id="KW-1185">Reference proteome</keyword>
<dbReference type="Proteomes" id="UP001277561">
    <property type="component" value="Unassembled WGS sequence"/>
</dbReference>
<feature type="signal peptide" evidence="1">
    <location>
        <begin position="1"/>
        <end position="22"/>
    </location>
</feature>